<proteinExistence type="predicted"/>
<keyword evidence="2" id="KW-1185">Reference proteome</keyword>
<organism evidence="1 2">
    <name type="scientific">Ambrosiozyma monospora</name>
    <name type="common">Yeast</name>
    <name type="synonym">Endomycopsis monosporus</name>
    <dbReference type="NCBI Taxonomy" id="43982"/>
    <lineage>
        <taxon>Eukaryota</taxon>
        <taxon>Fungi</taxon>
        <taxon>Dikarya</taxon>
        <taxon>Ascomycota</taxon>
        <taxon>Saccharomycotina</taxon>
        <taxon>Pichiomycetes</taxon>
        <taxon>Pichiales</taxon>
        <taxon>Pichiaceae</taxon>
        <taxon>Ambrosiozyma</taxon>
    </lineage>
</organism>
<reference evidence="1" key="1">
    <citation type="submission" date="2023-04" db="EMBL/GenBank/DDBJ databases">
        <title>Ambrosiozyma monospora NBRC 10751.</title>
        <authorList>
            <person name="Ichikawa N."/>
            <person name="Sato H."/>
            <person name="Tonouchi N."/>
        </authorList>
    </citation>
    <scope>NUCLEOTIDE SEQUENCE</scope>
    <source>
        <strain evidence="1">NBRC 10751</strain>
    </source>
</reference>
<protein>
    <submittedName>
        <fullName evidence="1">Unnamed protein product</fullName>
    </submittedName>
</protein>
<sequence length="376" mass="43139">MTITEIDQFFLDNFRPFQKDINYTQQQKIEFLRTLFTTKHSETSTLKNINEKSLKTVISWLLAHQQFTLVLAILQTRVGRRITNLNSELLYCLVRFTLTCSNRNKPHAVSIWELLVKRLNGKPVRSDYSTWLAILKFNGFDDSEICTAKQSQSHIKQRLILTEKLMKLKVYTKESLEFIVNTKLLAGDSPYTVASYIASNEFQRSFISRSNTRFKPMTSRIISLDPLFVQLINHSLQMDSPVEKSTTTKGRNGYIMATRILNEHLDSFPHELIGSFVEYFEKVGLLHKCAAFLRLCSGAFDVDHYLNGNFDVSDEGVSITNEEWISLKREIVSEINFLSYESVFDNLVGVENTIDDSSYFASVGARGESKNGNEVN</sequence>
<dbReference type="Proteomes" id="UP001165064">
    <property type="component" value="Unassembled WGS sequence"/>
</dbReference>
<name>A0ACB5TH31_AMBMO</name>
<accession>A0ACB5TH31</accession>
<evidence type="ECO:0000313" key="2">
    <source>
        <dbReference type="Proteomes" id="UP001165064"/>
    </source>
</evidence>
<evidence type="ECO:0000313" key="1">
    <source>
        <dbReference type="EMBL" id="GME87505.1"/>
    </source>
</evidence>
<comment type="caution">
    <text evidence="1">The sequence shown here is derived from an EMBL/GenBank/DDBJ whole genome shotgun (WGS) entry which is preliminary data.</text>
</comment>
<dbReference type="EMBL" id="BSXS01007135">
    <property type="protein sequence ID" value="GME87505.1"/>
    <property type="molecule type" value="Genomic_DNA"/>
</dbReference>
<gene>
    <name evidence="1" type="ORF">Amon02_000820700</name>
</gene>